<feature type="domain" description="D-isomer specific 2-hydroxyacid dehydrogenase catalytic" evidence="4">
    <location>
        <begin position="9"/>
        <end position="322"/>
    </location>
</feature>
<evidence type="ECO:0000259" key="5">
    <source>
        <dbReference type="Pfam" id="PF02826"/>
    </source>
</evidence>
<dbReference type="InterPro" id="IPR029753">
    <property type="entry name" value="D-isomer_DH_CS"/>
</dbReference>
<protein>
    <submittedName>
        <fullName evidence="6">D-3-phosphoglycerate dehydrogenase</fullName>
    </submittedName>
</protein>
<dbReference type="PANTHER" id="PTHR10996">
    <property type="entry name" value="2-HYDROXYACID DEHYDROGENASE-RELATED"/>
    <property type="match status" value="1"/>
</dbReference>
<dbReference type="Pfam" id="PF00389">
    <property type="entry name" value="2-Hacid_dh"/>
    <property type="match status" value="1"/>
</dbReference>
<proteinExistence type="inferred from homology"/>
<name>A0ABQ6BFK2_9BRAD</name>
<accession>A0ABQ6BFK2</accession>
<dbReference type="PROSITE" id="PS00670">
    <property type="entry name" value="D_2_HYDROXYACID_DH_2"/>
    <property type="match status" value="1"/>
</dbReference>
<organism evidence="6 7">
    <name type="scientific">Bradyrhizobium iriomotense</name>
    <dbReference type="NCBI Taxonomy" id="441950"/>
    <lineage>
        <taxon>Bacteria</taxon>
        <taxon>Pseudomonadati</taxon>
        <taxon>Pseudomonadota</taxon>
        <taxon>Alphaproteobacteria</taxon>
        <taxon>Hyphomicrobiales</taxon>
        <taxon>Nitrobacteraceae</taxon>
        <taxon>Bradyrhizobium</taxon>
    </lineage>
</organism>
<gene>
    <name evidence="6" type="ORF">GCM10007857_89450</name>
</gene>
<dbReference type="SUPFAM" id="SSF51735">
    <property type="entry name" value="NAD(P)-binding Rossmann-fold domains"/>
    <property type="match status" value="1"/>
</dbReference>
<dbReference type="InterPro" id="IPR006139">
    <property type="entry name" value="D-isomer_2_OHA_DH_cat_dom"/>
</dbReference>
<sequence>MATNKKKIFVTQTLSKGARALLTQRDDIELVEFSNLISASDFQAMLTAHAPVHGVALGATRFGEPELEASRDMKVVTRIGVGYDAVDVPALSRRKVPLMVAGSANSPSVAEAALFMMLTLAKRAQELHACVRDDRWADRLGILPFDLYGKTVLIVGFGRIGSRTAKRCLAMEMNVQVYDPYKPATDIKAAGCEPVTDIDAALPRADFVSIHCPKTPETVGMFNAARIGLMKRTAYLINTARGGIVEEKALYDALTSGRLAGAGLDVFEQEPPPSGHSLFELANVIMAPHVAGVTVEAVDRMSEQTARNILSVLDGDPIRQNVINQDVFG</sequence>
<evidence type="ECO:0000313" key="6">
    <source>
        <dbReference type="EMBL" id="GLR92224.1"/>
    </source>
</evidence>
<comment type="similarity">
    <text evidence="3">Belongs to the D-isomer specific 2-hydroxyacid dehydrogenase family.</text>
</comment>
<evidence type="ECO:0000313" key="7">
    <source>
        <dbReference type="Proteomes" id="UP001156905"/>
    </source>
</evidence>
<dbReference type="RefSeq" id="WP_284276191.1">
    <property type="nucleotide sequence ID" value="NZ_BSOW01000073.1"/>
</dbReference>
<dbReference type="InterPro" id="IPR006140">
    <property type="entry name" value="D-isomer_DH_NAD-bd"/>
</dbReference>
<dbReference type="PANTHER" id="PTHR10996:SF178">
    <property type="entry name" value="2-HYDROXYACID DEHYDROGENASE YGL185C-RELATED"/>
    <property type="match status" value="1"/>
</dbReference>
<dbReference type="CDD" id="cd12173">
    <property type="entry name" value="PGDH_4"/>
    <property type="match status" value="1"/>
</dbReference>
<dbReference type="SUPFAM" id="SSF52283">
    <property type="entry name" value="Formate/glycerate dehydrogenase catalytic domain-like"/>
    <property type="match status" value="1"/>
</dbReference>
<dbReference type="EMBL" id="BSOW01000073">
    <property type="protein sequence ID" value="GLR92224.1"/>
    <property type="molecule type" value="Genomic_DNA"/>
</dbReference>
<comment type="caution">
    <text evidence="6">The sequence shown here is derived from an EMBL/GenBank/DDBJ whole genome shotgun (WGS) entry which is preliminary data.</text>
</comment>
<dbReference type="Proteomes" id="UP001156905">
    <property type="component" value="Unassembled WGS sequence"/>
</dbReference>
<keyword evidence="1 3" id="KW-0560">Oxidoreductase</keyword>
<keyword evidence="7" id="KW-1185">Reference proteome</keyword>
<evidence type="ECO:0000256" key="2">
    <source>
        <dbReference type="ARBA" id="ARBA00023027"/>
    </source>
</evidence>
<dbReference type="PROSITE" id="PS00671">
    <property type="entry name" value="D_2_HYDROXYACID_DH_3"/>
    <property type="match status" value="1"/>
</dbReference>
<evidence type="ECO:0000256" key="1">
    <source>
        <dbReference type="ARBA" id="ARBA00023002"/>
    </source>
</evidence>
<feature type="domain" description="D-isomer specific 2-hydroxyacid dehydrogenase NAD-binding" evidence="5">
    <location>
        <begin position="115"/>
        <end position="291"/>
    </location>
</feature>
<dbReference type="Gene3D" id="3.40.50.720">
    <property type="entry name" value="NAD(P)-binding Rossmann-like Domain"/>
    <property type="match status" value="2"/>
</dbReference>
<dbReference type="Pfam" id="PF02826">
    <property type="entry name" value="2-Hacid_dh_C"/>
    <property type="match status" value="1"/>
</dbReference>
<reference evidence="7" key="1">
    <citation type="journal article" date="2019" name="Int. J. Syst. Evol. Microbiol.">
        <title>The Global Catalogue of Microorganisms (GCM) 10K type strain sequencing project: providing services to taxonomists for standard genome sequencing and annotation.</title>
        <authorList>
            <consortium name="The Broad Institute Genomics Platform"/>
            <consortium name="The Broad Institute Genome Sequencing Center for Infectious Disease"/>
            <person name="Wu L."/>
            <person name="Ma J."/>
        </authorList>
    </citation>
    <scope>NUCLEOTIDE SEQUENCE [LARGE SCALE GENOMIC DNA]</scope>
    <source>
        <strain evidence="7">NBRC 102520</strain>
    </source>
</reference>
<keyword evidence="2" id="KW-0520">NAD</keyword>
<dbReference type="InterPro" id="IPR036291">
    <property type="entry name" value="NAD(P)-bd_dom_sf"/>
</dbReference>
<evidence type="ECO:0000256" key="3">
    <source>
        <dbReference type="RuleBase" id="RU003719"/>
    </source>
</evidence>
<evidence type="ECO:0000259" key="4">
    <source>
        <dbReference type="Pfam" id="PF00389"/>
    </source>
</evidence>
<dbReference type="InterPro" id="IPR050223">
    <property type="entry name" value="D-isomer_2-hydroxyacid_DH"/>
</dbReference>